<reference evidence="3" key="1">
    <citation type="journal article" date="2020" name="bioRxiv">
        <title>Comparative genomics of Chlamydomonas.</title>
        <authorList>
            <person name="Craig R.J."/>
            <person name="Hasan A.R."/>
            <person name="Ness R.W."/>
            <person name="Keightley P.D."/>
        </authorList>
    </citation>
    <scope>NUCLEOTIDE SEQUENCE</scope>
    <source>
        <strain evidence="3">SAG 7.73</strain>
    </source>
</reference>
<proteinExistence type="predicted"/>
<evidence type="ECO:0000313" key="3">
    <source>
        <dbReference type="EMBL" id="KAG2428113.1"/>
    </source>
</evidence>
<dbReference type="Proteomes" id="UP000650467">
    <property type="component" value="Unassembled WGS sequence"/>
</dbReference>
<dbReference type="InterPro" id="IPR024616">
    <property type="entry name" value="Pherophorin"/>
</dbReference>
<accession>A0A835VW72</accession>
<keyword evidence="4" id="KW-1185">Reference proteome</keyword>
<evidence type="ECO:0000259" key="2">
    <source>
        <dbReference type="Pfam" id="PF12499"/>
    </source>
</evidence>
<sequence>MSDGKARVRHCFEINIAGCDATHSCCNMGLKKIEMFVKNQCRSSVKLATLDGQSISWAFAQDTYNGDTYTTFKFPNLLLERSEVTDGMPLCFILSDTCAKLEDFCYDGPSKQCRVTFFDKEESCCPTGLMAAPSDRSPGTGVEVGNAPPDAVTLEDFCYDGPSKQCRVTFFDKEESCCPTGLMAAPSDRSPGTGVEVGNAPPDAVTVDLGRRRR</sequence>
<feature type="domain" description="Pherophorin" evidence="2">
    <location>
        <begin position="6"/>
        <end position="126"/>
    </location>
</feature>
<dbReference type="EMBL" id="JAEHOC010000036">
    <property type="protein sequence ID" value="KAG2428113.1"/>
    <property type="molecule type" value="Genomic_DNA"/>
</dbReference>
<feature type="region of interest" description="Disordered" evidence="1">
    <location>
        <begin position="188"/>
        <end position="214"/>
    </location>
</feature>
<name>A0A835VW72_CHLIN</name>
<comment type="caution">
    <text evidence="3">The sequence shown here is derived from an EMBL/GenBank/DDBJ whole genome shotgun (WGS) entry which is preliminary data.</text>
</comment>
<protein>
    <recommendedName>
        <fullName evidence="2">Pherophorin domain-containing protein</fullName>
    </recommendedName>
</protein>
<dbReference type="OrthoDB" id="539665at2759"/>
<evidence type="ECO:0000256" key="1">
    <source>
        <dbReference type="SAM" id="MobiDB-lite"/>
    </source>
</evidence>
<organism evidence="3 4">
    <name type="scientific">Chlamydomonas incerta</name>
    <dbReference type="NCBI Taxonomy" id="51695"/>
    <lineage>
        <taxon>Eukaryota</taxon>
        <taxon>Viridiplantae</taxon>
        <taxon>Chlorophyta</taxon>
        <taxon>core chlorophytes</taxon>
        <taxon>Chlorophyceae</taxon>
        <taxon>CS clade</taxon>
        <taxon>Chlamydomonadales</taxon>
        <taxon>Chlamydomonadaceae</taxon>
        <taxon>Chlamydomonas</taxon>
    </lineage>
</organism>
<dbReference type="AlphaFoldDB" id="A0A835VW72"/>
<evidence type="ECO:0000313" key="4">
    <source>
        <dbReference type="Proteomes" id="UP000650467"/>
    </source>
</evidence>
<dbReference type="Pfam" id="PF12499">
    <property type="entry name" value="DUF3707"/>
    <property type="match status" value="1"/>
</dbReference>
<gene>
    <name evidence="3" type="ORF">HXX76_011794</name>
</gene>